<keyword evidence="9 13" id="KW-0798">TonB box</keyword>
<evidence type="ECO:0000256" key="15">
    <source>
        <dbReference type="SAM" id="SignalP"/>
    </source>
</evidence>
<evidence type="ECO:0000313" key="19">
    <source>
        <dbReference type="Proteomes" id="UP001209257"/>
    </source>
</evidence>
<evidence type="ECO:0000256" key="7">
    <source>
        <dbReference type="ARBA" id="ARBA00023004"/>
    </source>
</evidence>
<keyword evidence="19" id="KW-1185">Reference proteome</keyword>
<evidence type="ECO:0000256" key="1">
    <source>
        <dbReference type="ARBA" id="ARBA00004571"/>
    </source>
</evidence>
<accession>A0ABT2VM52</accession>
<feature type="signal peptide" evidence="15">
    <location>
        <begin position="1"/>
        <end position="23"/>
    </location>
</feature>
<keyword evidence="6 15" id="KW-0732">Signal</keyword>
<dbReference type="Gene3D" id="2.170.130.10">
    <property type="entry name" value="TonB-dependent receptor, plug domain"/>
    <property type="match status" value="1"/>
</dbReference>
<keyword evidence="3 12" id="KW-1134">Transmembrane beta strand</keyword>
<gene>
    <name evidence="18" type="ORF">OCL06_07330</name>
</gene>
<keyword evidence="5 12" id="KW-0812">Transmembrane</keyword>
<keyword evidence="7" id="KW-0408">Iron</keyword>
<protein>
    <submittedName>
        <fullName evidence="18">TonB-dependent receptor</fullName>
    </submittedName>
</protein>
<dbReference type="EMBL" id="JAOTJC010000006">
    <property type="protein sequence ID" value="MCU7554406.1"/>
    <property type="molecule type" value="Genomic_DNA"/>
</dbReference>
<evidence type="ECO:0000256" key="5">
    <source>
        <dbReference type="ARBA" id="ARBA00022692"/>
    </source>
</evidence>
<organism evidence="18 19">
    <name type="scientific">Alteromonas salexigens</name>
    <dbReference type="NCBI Taxonomy" id="2982530"/>
    <lineage>
        <taxon>Bacteria</taxon>
        <taxon>Pseudomonadati</taxon>
        <taxon>Pseudomonadota</taxon>
        <taxon>Gammaproteobacteria</taxon>
        <taxon>Alteromonadales</taxon>
        <taxon>Alteromonadaceae</taxon>
        <taxon>Alteromonas/Salinimonas group</taxon>
        <taxon>Alteromonas</taxon>
    </lineage>
</organism>
<dbReference type="RefSeq" id="WP_262993079.1">
    <property type="nucleotide sequence ID" value="NZ_JAOTJC010000006.1"/>
</dbReference>
<proteinExistence type="inferred from homology"/>
<feature type="domain" description="TonB-dependent receptor-like beta-barrel" evidence="16">
    <location>
        <begin position="313"/>
        <end position="862"/>
    </location>
</feature>
<dbReference type="PROSITE" id="PS52016">
    <property type="entry name" value="TONB_DEPENDENT_REC_3"/>
    <property type="match status" value="1"/>
</dbReference>
<name>A0ABT2VM52_9ALTE</name>
<dbReference type="PANTHER" id="PTHR32552:SF81">
    <property type="entry name" value="TONB-DEPENDENT OUTER MEMBRANE RECEPTOR"/>
    <property type="match status" value="1"/>
</dbReference>
<evidence type="ECO:0000313" key="18">
    <source>
        <dbReference type="EMBL" id="MCU7554406.1"/>
    </source>
</evidence>
<keyword evidence="4" id="KW-0410">Iron transport</keyword>
<evidence type="ECO:0000256" key="2">
    <source>
        <dbReference type="ARBA" id="ARBA00022448"/>
    </source>
</evidence>
<feature type="short sequence motif" description="TonB box" evidence="13">
    <location>
        <begin position="33"/>
        <end position="39"/>
    </location>
</feature>
<dbReference type="Pfam" id="PF00593">
    <property type="entry name" value="TonB_dep_Rec_b-barrel"/>
    <property type="match status" value="1"/>
</dbReference>
<feature type="domain" description="TonB-dependent receptor plug" evidence="17">
    <location>
        <begin position="45"/>
        <end position="159"/>
    </location>
</feature>
<dbReference type="Proteomes" id="UP001209257">
    <property type="component" value="Unassembled WGS sequence"/>
</dbReference>
<reference evidence="19" key="1">
    <citation type="submission" date="2023-07" db="EMBL/GenBank/DDBJ databases">
        <title>Study on multiphase classification of strain Alteromonas salexigens isolated from the Yellow Sea.</title>
        <authorList>
            <person name="Sun L."/>
        </authorList>
    </citation>
    <scope>NUCLEOTIDE SEQUENCE [LARGE SCALE GENOMIC DNA]</scope>
    <source>
        <strain evidence="19">ASW11-19</strain>
    </source>
</reference>
<evidence type="ECO:0000256" key="3">
    <source>
        <dbReference type="ARBA" id="ARBA00022452"/>
    </source>
</evidence>
<comment type="subcellular location">
    <subcellularLocation>
        <location evidence="1 12">Cell outer membrane</location>
        <topology evidence="1 12">Multi-pass membrane protein</topology>
    </subcellularLocation>
</comment>
<dbReference type="InterPro" id="IPR000531">
    <property type="entry name" value="Beta-barrel_TonB"/>
</dbReference>
<dbReference type="GO" id="GO:0016740">
    <property type="term" value="F:transferase activity"/>
    <property type="evidence" value="ECO:0007669"/>
    <property type="project" value="UniProtKB-KW"/>
</dbReference>
<keyword evidence="10 12" id="KW-0472">Membrane</keyword>
<evidence type="ECO:0000256" key="10">
    <source>
        <dbReference type="ARBA" id="ARBA00023136"/>
    </source>
</evidence>
<evidence type="ECO:0000256" key="11">
    <source>
        <dbReference type="ARBA" id="ARBA00023237"/>
    </source>
</evidence>
<keyword evidence="2 12" id="KW-0813">Transport</keyword>
<keyword evidence="8" id="KW-0406">Ion transport</keyword>
<dbReference type="InterPro" id="IPR010916">
    <property type="entry name" value="TonB_box_CS"/>
</dbReference>
<dbReference type="PROSITE" id="PS00430">
    <property type="entry name" value="TONB_DEPENDENT_REC_1"/>
    <property type="match status" value="1"/>
</dbReference>
<keyword evidence="18" id="KW-0675">Receptor</keyword>
<dbReference type="InterPro" id="IPR039426">
    <property type="entry name" value="TonB-dep_rcpt-like"/>
</dbReference>
<dbReference type="InterPro" id="IPR036942">
    <property type="entry name" value="Beta-barrel_TonB_sf"/>
</dbReference>
<evidence type="ECO:0000259" key="16">
    <source>
        <dbReference type="Pfam" id="PF00593"/>
    </source>
</evidence>
<dbReference type="SUPFAM" id="SSF56935">
    <property type="entry name" value="Porins"/>
    <property type="match status" value="1"/>
</dbReference>
<dbReference type="PANTHER" id="PTHR32552">
    <property type="entry name" value="FERRICHROME IRON RECEPTOR-RELATED"/>
    <property type="match status" value="1"/>
</dbReference>
<evidence type="ECO:0000256" key="6">
    <source>
        <dbReference type="ARBA" id="ARBA00022729"/>
    </source>
</evidence>
<dbReference type="InterPro" id="IPR012910">
    <property type="entry name" value="Plug_dom"/>
</dbReference>
<comment type="similarity">
    <text evidence="12 14">Belongs to the TonB-dependent receptor family.</text>
</comment>
<evidence type="ECO:0000256" key="13">
    <source>
        <dbReference type="PROSITE-ProRule" id="PRU10143"/>
    </source>
</evidence>
<evidence type="ECO:0000256" key="9">
    <source>
        <dbReference type="ARBA" id="ARBA00023077"/>
    </source>
</evidence>
<keyword evidence="18" id="KW-0808">Transferase</keyword>
<sequence>MRKTQLSCAIVAALASTSLSAQQADSAKAKIETIEVTATKRTESIQDVPVSVTALDGKALENLGIDNFQDYVEFLPNVVFQGTGPGQNEIYIRGAATTQSNIMLSSVQALQPSVAFYVDEQPVSMAGRNLDVYATDVRRVEVLPGPQGTLFGASSQAGTVRLITNKPDHTGFSAGMDTSVSFTKGGDMSNAVEAYFNMAVTDDLAFRVAAYNDRQGGWIDNIENDPGNGGYIGSAQVISRISGGVLADPEGMDANRITNPDINTMGEAAVVSPQNDALVEENFNDAVYSGARFGLSYIFNDRWDIVVQHTQQTLETEGVFAYDPNLEGESSTNRFQPEENSDEFGLTTWTLEGRLDKLDVVYTGGYLDREIDTLADYTGYTNGGLFSAYYVCNHYDTPDNPDDERCLDPTKYYDEDTTTTRNTHELRFNTTMDTPWRVTAGLFYDAQEVATIGQFKIASTELFPNLARTTVGNEDINSDGGPFPGEVSFVNDITHTIDQVAVFGQLEYDITDTLTASIGARWYEIDDEYKGSTTTVDVSRRVKAFGSLDPDELAAVGEDPDAVLAAVESGQLDVSELGPDGVLSVSDTIYKFSLDWKVNEDTLLFANYSEGFRPPVTNRVGGGLASNQSGKFDNFRIPVYSTTDTLDNYELGMKADFLDGIVRVNATAYYSEISELQTSRFDPTNISFLVFTDNVGDAEIKGLDADVTWLATDDLVINAAFSLLDTELTRVNDELVGISAGVGSELPYSASFSGNINARYFFELDGGKTGYVNGSVSYTGDRMAGMVMDAYVMEDATQLIYGTGSGLKIQDEAAVYDGVTYTDRNGETFRGGRYVQESYVIANVAVGVTNDAWKAELFIDNLFDESAILNIDTQQFTPKVVTNRPRTVGVRFSYDYY</sequence>
<evidence type="ECO:0000256" key="12">
    <source>
        <dbReference type="PROSITE-ProRule" id="PRU01360"/>
    </source>
</evidence>
<feature type="chain" id="PRO_5045681534" evidence="15">
    <location>
        <begin position="24"/>
        <end position="897"/>
    </location>
</feature>
<comment type="caution">
    <text evidence="18">The sequence shown here is derived from an EMBL/GenBank/DDBJ whole genome shotgun (WGS) entry which is preliminary data.</text>
</comment>
<dbReference type="InterPro" id="IPR037066">
    <property type="entry name" value="Plug_dom_sf"/>
</dbReference>
<dbReference type="Gene3D" id="2.40.170.20">
    <property type="entry name" value="TonB-dependent receptor, beta-barrel domain"/>
    <property type="match status" value="1"/>
</dbReference>
<evidence type="ECO:0000259" key="17">
    <source>
        <dbReference type="Pfam" id="PF07715"/>
    </source>
</evidence>
<dbReference type="Pfam" id="PF07715">
    <property type="entry name" value="Plug"/>
    <property type="match status" value="1"/>
</dbReference>
<evidence type="ECO:0000256" key="4">
    <source>
        <dbReference type="ARBA" id="ARBA00022496"/>
    </source>
</evidence>
<evidence type="ECO:0000256" key="14">
    <source>
        <dbReference type="RuleBase" id="RU003357"/>
    </source>
</evidence>
<keyword evidence="11 12" id="KW-0998">Cell outer membrane</keyword>
<evidence type="ECO:0000256" key="8">
    <source>
        <dbReference type="ARBA" id="ARBA00023065"/>
    </source>
</evidence>